<evidence type="ECO:0000259" key="8">
    <source>
        <dbReference type="SMART" id="SM01038"/>
    </source>
</evidence>
<dbReference type="Gene3D" id="2.60.120.260">
    <property type="entry name" value="Galactose-binding domain-like"/>
    <property type="match status" value="1"/>
</dbReference>
<dbReference type="InterPro" id="IPR004199">
    <property type="entry name" value="B-gal_small/dom_5"/>
</dbReference>
<dbReference type="PROSITE" id="PS00719">
    <property type="entry name" value="GLYCOSYL_HYDROL_F2_1"/>
    <property type="match status" value="1"/>
</dbReference>
<evidence type="ECO:0000256" key="3">
    <source>
        <dbReference type="ARBA" id="ARBA00012756"/>
    </source>
</evidence>
<dbReference type="EC" id="3.2.1.23" evidence="3 7"/>
<dbReference type="InterPro" id="IPR050347">
    <property type="entry name" value="Bact_Beta-galactosidase"/>
</dbReference>
<reference evidence="9 10" key="1">
    <citation type="journal article" date="2014" name="Int. J. Syst. Evol. Microbiol.">
        <title>Jeotgalibaca dankookensis gen. nov., sp. nov., a member of the family Carnobacteriaceae, isolated from seujeot (Korean traditional food).</title>
        <authorList>
            <person name="Lee D.G."/>
            <person name="Trujillo M.E."/>
            <person name="Kang H."/>
            <person name="Ahn T.Y."/>
        </authorList>
    </citation>
    <scope>NUCLEOTIDE SEQUENCE [LARGE SCALE GENOMIC DNA]</scope>
    <source>
        <strain evidence="9 10">EX-07</strain>
    </source>
</reference>
<dbReference type="SUPFAM" id="SSF49785">
    <property type="entry name" value="Galactose-binding domain-like"/>
    <property type="match status" value="1"/>
</dbReference>
<dbReference type="Pfam" id="PF02929">
    <property type="entry name" value="Bgal_small_N"/>
    <property type="match status" value="1"/>
</dbReference>
<dbReference type="KEGG" id="jda:BW727_101016"/>
<dbReference type="Gene3D" id="3.20.20.80">
    <property type="entry name" value="Glycosidases"/>
    <property type="match status" value="1"/>
</dbReference>
<keyword evidence="4 7" id="KW-0378">Hydrolase</keyword>
<evidence type="ECO:0000256" key="5">
    <source>
        <dbReference type="ARBA" id="ARBA00023295"/>
    </source>
</evidence>
<dbReference type="InterPro" id="IPR006103">
    <property type="entry name" value="Glyco_hydro_2_cat"/>
</dbReference>
<dbReference type="InterPro" id="IPR008979">
    <property type="entry name" value="Galactose-bd-like_sf"/>
</dbReference>
<sequence length="999" mass="116227">MLIPNYFEDLKTLHVNTLPRRNYFISYGSVEEARESKNRRDSNRYQDLNGDWNFHYFPNVRLIESPYWLQEYAEKLSYDTMTVPSCWQLSGYGQIMYSNTEYPIPYDPPYVPYENPAGLYRRKIEINELDPETDYHLNFEGVDSVFYVWVNDQFIGYSQIAHSNTEFDISDALQTGTNDLVVLALKWSDGTYLEDQDKFRYSGIFRDVYLLTRKNKRINHFTINISLEEDLNQAEITLAIKESQNITSYSYQLSDPSGKIVTQSQASIDQPLRLEVENPKLWNAETPNLYELILDTGEEVYRQEIGIRTVEIKNNQLYVNHQSIKLIGVNHHDTHPETGATVTLENQLNDLLLMKQYNFNAVRTAHYPKTAEFYELCDRVGFYVMSEADVECHGVVDLYGVGGNDNYNLIADDPHFEAAFVDRMDSSMVPFMNYSSIIMWSGGNESGYGSSIEAMLKHARDLDETRPLHYEAYWYRDRTKEFDDQYIDMWSRMYPSVEEIEAIYFSEPLDRPFILCEYVHAMGNGPGDIYEYAQCMARHPEFIGSFVWEWADHSVNLNRRTDKEPVYRYGGDFGEFPHAGNFCMDGLMYPDRTPHTGVYEHRQIFRPLRVASHNIDKGVFTFASSYDFITTDKALTLKVEVYDLEGKIVDTLDLPTPVINPQEKKTVPIHIFSPEEKKQVRGIRFVYYKKDSEIELGADFIELKHYQSKFDHSDTTQPVTYKETLENFEVSLPNGSLVINKGNGAIAQIISNGKELLEKPGDWTIWRAPVDNDRRIKYEWYQANYNRTATRVHEYHVEETETGIKLTFDAVLNSVARQNILHMKIVWRIKNNGEIDLSLHGEKNGIFPFLPRFGLCLPLKEVFNHASYFGNGPYESYPDKYHANYLAYFEGDISDFYEPYVTPQENGSHNGVRKLTIRSDKESEIEFISEKGMSFNFSQYSTQQLTEVTHRDLLEVEPISYLHIDYQQSGMGSNACGPALYEKYQLDPVRFTFDFSFKI</sequence>
<dbReference type="Pfam" id="PF00703">
    <property type="entry name" value="Glyco_hydro_2"/>
    <property type="match status" value="1"/>
</dbReference>
<keyword evidence="5 7" id="KW-0326">Glycosidase</keyword>
<evidence type="ECO:0000256" key="2">
    <source>
        <dbReference type="ARBA" id="ARBA00007401"/>
    </source>
</evidence>
<evidence type="ECO:0000313" key="10">
    <source>
        <dbReference type="Proteomes" id="UP000188993"/>
    </source>
</evidence>
<evidence type="ECO:0000256" key="1">
    <source>
        <dbReference type="ARBA" id="ARBA00001412"/>
    </source>
</evidence>
<dbReference type="InterPro" id="IPR006101">
    <property type="entry name" value="Glyco_hydro_2"/>
</dbReference>
<gene>
    <name evidence="9" type="primary">ebgA</name>
    <name evidence="9" type="ORF">BW727_101016</name>
</gene>
<name>A0A1S6IPC6_9LACT</name>
<proteinExistence type="inferred from homology"/>
<dbReference type="OrthoDB" id="9762066at2"/>
<evidence type="ECO:0000256" key="7">
    <source>
        <dbReference type="RuleBase" id="RU361154"/>
    </source>
</evidence>
<dbReference type="AlphaFoldDB" id="A0A1S6IPC6"/>
<dbReference type="InterPro" id="IPR011013">
    <property type="entry name" value="Gal_mutarotase_sf_dom"/>
</dbReference>
<dbReference type="STRING" id="708126.BW727_101016"/>
<evidence type="ECO:0000256" key="6">
    <source>
        <dbReference type="ARBA" id="ARBA00032230"/>
    </source>
</evidence>
<dbReference type="InterPro" id="IPR013783">
    <property type="entry name" value="Ig-like_fold"/>
</dbReference>
<dbReference type="SUPFAM" id="SSF51445">
    <property type="entry name" value="(Trans)glycosidases"/>
    <property type="match status" value="1"/>
</dbReference>
<accession>A0A1S6IPC6</accession>
<dbReference type="GO" id="GO:0009341">
    <property type="term" value="C:beta-galactosidase complex"/>
    <property type="evidence" value="ECO:0007669"/>
    <property type="project" value="InterPro"/>
</dbReference>
<dbReference type="Proteomes" id="UP000188993">
    <property type="component" value="Chromosome"/>
</dbReference>
<evidence type="ECO:0000256" key="4">
    <source>
        <dbReference type="ARBA" id="ARBA00022801"/>
    </source>
</evidence>
<comment type="catalytic activity">
    <reaction evidence="1 7">
        <text>Hydrolysis of terminal non-reducing beta-D-galactose residues in beta-D-galactosides.</text>
        <dbReference type="EC" id="3.2.1.23"/>
    </reaction>
</comment>
<dbReference type="PANTHER" id="PTHR46323:SF2">
    <property type="entry name" value="BETA-GALACTOSIDASE"/>
    <property type="match status" value="1"/>
</dbReference>
<protein>
    <recommendedName>
        <fullName evidence="3 7">Beta-galactosidase</fullName>
        <ecNumber evidence="3 7">3.2.1.23</ecNumber>
    </recommendedName>
    <alternativeName>
        <fullName evidence="6 7">Lactase</fullName>
    </alternativeName>
</protein>
<dbReference type="Pfam" id="PF02836">
    <property type="entry name" value="Glyco_hydro_2_C"/>
    <property type="match status" value="1"/>
</dbReference>
<dbReference type="InterPro" id="IPR023230">
    <property type="entry name" value="Glyco_hydro_2_CS"/>
</dbReference>
<dbReference type="Gene3D" id="2.70.98.10">
    <property type="match status" value="1"/>
</dbReference>
<dbReference type="InterPro" id="IPR006104">
    <property type="entry name" value="Glyco_hydro_2_N"/>
</dbReference>
<dbReference type="InterPro" id="IPR014718">
    <property type="entry name" value="GH-type_carb-bd"/>
</dbReference>
<evidence type="ECO:0000313" key="9">
    <source>
        <dbReference type="EMBL" id="AQS53386.1"/>
    </source>
</evidence>
<dbReference type="Gene3D" id="2.60.40.10">
    <property type="entry name" value="Immunoglobulins"/>
    <property type="match status" value="1"/>
</dbReference>
<dbReference type="GO" id="GO:0004565">
    <property type="term" value="F:beta-galactosidase activity"/>
    <property type="evidence" value="ECO:0007669"/>
    <property type="project" value="UniProtKB-EC"/>
</dbReference>
<keyword evidence="10" id="KW-1185">Reference proteome</keyword>
<dbReference type="InterPro" id="IPR036156">
    <property type="entry name" value="Beta-gal/glucu_dom_sf"/>
</dbReference>
<feature type="domain" description="Beta galactosidase small chain/" evidence="8">
    <location>
        <begin position="729"/>
        <end position="998"/>
    </location>
</feature>
<organism evidence="9 10">
    <name type="scientific">Jeotgalibaca dankookensis</name>
    <dbReference type="NCBI Taxonomy" id="708126"/>
    <lineage>
        <taxon>Bacteria</taxon>
        <taxon>Bacillati</taxon>
        <taxon>Bacillota</taxon>
        <taxon>Bacilli</taxon>
        <taxon>Lactobacillales</taxon>
        <taxon>Carnobacteriaceae</taxon>
        <taxon>Jeotgalibaca</taxon>
    </lineage>
</organism>
<comment type="similarity">
    <text evidence="2 7">Belongs to the glycosyl hydrolase 2 family.</text>
</comment>
<dbReference type="RefSeq" id="WP_062470293.1">
    <property type="nucleotide sequence ID" value="NZ_BBYN01000018.1"/>
</dbReference>
<dbReference type="GO" id="GO:0030246">
    <property type="term" value="F:carbohydrate binding"/>
    <property type="evidence" value="ECO:0007669"/>
    <property type="project" value="InterPro"/>
</dbReference>
<dbReference type="Pfam" id="PF02837">
    <property type="entry name" value="Glyco_hydro_2_N"/>
    <property type="match status" value="1"/>
</dbReference>
<dbReference type="PANTHER" id="PTHR46323">
    <property type="entry name" value="BETA-GALACTOSIDASE"/>
    <property type="match status" value="1"/>
</dbReference>
<dbReference type="InterPro" id="IPR006102">
    <property type="entry name" value="Ig-like_GH2"/>
</dbReference>
<dbReference type="SMART" id="SM01038">
    <property type="entry name" value="Bgal_small_N"/>
    <property type="match status" value="1"/>
</dbReference>
<dbReference type="SUPFAM" id="SSF74650">
    <property type="entry name" value="Galactose mutarotase-like"/>
    <property type="match status" value="1"/>
</dbReference>
<dbReference type="InterPro" id="IPR017853">
    <property type="entry name" value="GH"/>
</dbReference>
<dbReference type="PRINTS" id="PR00132">
    <property type="entry name" value="GLHYDRLASE2"/>
</dbReference>
<dbReference type="GO" id="GO:0005990">
    <property type="term" value="P:lactose catabolic process"/>
    <property type="evidence" value="ECO:0007669"/>
    <property type="project" value="TreeGrafter"/>
</dbReference>
<dbReference type="SUPFAM" id="SSF49303">
    <property type="entry name" value="beta-Galactosidase/glucuronidase domain"/>
    <property type="match status" value="1"/>
</dbReference>
<dbReference type="EMBL" id="CP019728">
    <property type="protein sequence ID" value="AQS53386.1"/>
    <property type="molecule type" value="Genomic_DNA"/>
</dbReference>